<keyword evidence="4 7" id="KW-0378">Hydrolase</keyword>
<keyword evidence="8" id="KW-1185">Reference proteome</keyword>
<dbReference type="EMBL" id="CP002281">
    <property type="protein sequence ID" value="ADO81913.1"/>
    <property type="molecule type" value="Genomic_DNA"/>
</dbReference>
<dbReference type="GO" id="GO:0005829">
    <property type="term" value="C:cytosol"/>
    <property type="evidence" value="ECO:0007669"/>
    <property type="project" value="TreeGrafter"/>
</dbReference>
<dbReference type="Proteomes" id="UP000006875">
    <property type="component" value="Chromosome"/>
</dbReference>
<dbReference type="GO" id="GO:0046872">
    <property type="term" value="F:metal ion binding"/>
    <property type="evidence" value="ECO:0007669"/>
    <property type="project" value="UniProtKB-KW"/>
</dbReference>
<organism evidence="7 8">
    <name type="scientific">Ilyobacter polytropus (strain ATCC 51220 / DSM 2926 / LMG 16218 / CuHBu1)</name>
    <dbReference type="NCBI Taxonomy" id="572544"/>
    <lineage>
        <taxon>Bacteria</taxon>
        <taxon>Fusobacteriati</taxon>
        <taxon>Fusobacteriota</taxon>
        <taxon>Fusobacteriia</taxon>
        <taxon>Fusobacteriales</taxon>
        <taxon>Fusobacteriaceae</taxon>
        <taxon>Ilyobacter</taxon>
    </lineage>
</organism>
<dbReference type="GO" id="GO:0004157">
    <property type="term" value="F:dihydropyrimidinase activity"/>
    <property type="evidence" value="ECO:0007669"/>
    <property type="project" value="UniProtKB-EC"/>
</dbReference>
<dbReference type="AlphaFoldDB" id="E3H717"/>
<dbReference type="eggNOG" id="COG0044">
    <property type="taxonomic scope" value="Bacteria"/>
</dbReference>
<evidence type="ECO:0000256" key="3">
    <source>
        <dbReference type="ARBA" id="ARBA00022723"/>
    </source>
</evidence>
<dbReference type="HOGENOM" id="CLU_015572_2_0_0"/>
<protein>
    <submittedName>
        <fullName evidence="7">Dihydropyrimidinase</fullName>
        <ecNumber evidence="7">3.5.2.2</ecNumber>
    </submittedName>
</protein>
<dbReference type="CDD" id="cd01314">
    <property type="entry name" value="D-HYD"/>
    <property type="match status" value="1"/>
</dbReference>
<dbReference type="OrthoDB" id="9765462at2"/>
<evidence type="ECO:0000313" key="7">
    <source>
        <dbReference type="EMBL" id="ADO81913.1"/>
    </source>
</evidence>
<comment type="PTM">
    <text evidence="5">Carbamylation allows a single lysine to coordinate two divalent metal cations.</text>
</comment>
<accession>E3H717</accession>
<dbReference type="InterPro" id="IPR011778">
    <property type="entry name" value="Hydantoinase/dihydroPyrase"/>
</dbReference>
<feature type="modified residue" description="N6-carboxylysine" evidence="5">
    <location>
        <position position="150"/>
    </location>
</feature>
<evidence type="ECO:0000256" key="5">
    <source>
        <dbReference type="PIRSR" id="PIRSR611778-50"/>
    </source>
</evidence>
<dbReference type="Gene3D" id="3.20.20.140">
    <property type="entry name" value="Metal-dependent hydrolases"/>
    <property type="match status" value="1"/>
</dbReference>
<dbReference type="PANTHER" id="PTHR11647:SF1">
    <property type="entry name" value="COLLAPSIN RESPONSE MEDIATOR PROTEIN"/>
    <property type="match status" value="1"/>
</dbReference>
<sequence length="458" mass="51290">MKLLLKNGTIVTSDKVFKEDILIENGLISKIGKNLEIDKGEVVDLGGKYVMPGGVDVHTHFNLDVGIAVAKDDFYTGTLAAACGGTTTIIDHMGFGPKNCTLHHQLNKYKSDAEKDAVIDYGFHGVIQHLNREILEEMESMVKDGVTSFKAYMTYDNKLQDEEIKLVMKRLRSLGAMTTIHAEVHEEILELREKYISKGKTDAIYHAKSRPVKTEVEAIKRMIKMSKEANDAPLYIVHLSSGDGLDVIKKAKAEGRNVYAETCPQYLFLDDERYLEDQDRGLKYVMSPPIREKSNNERLWSGIAEGNIQTVATDHCPFDFKLKKELGSEDFTKCPNGGPGVETRIALMFSEGVGKNRISINKFVDVVSTAPAKLFGLYPKKGSISIGADADLMVIDPDKQVTIQHENLHENVDYTLYEGMKLKGYPIMTISRGEIIVKNNKFIGQKGRGRYLKRKTIF</sequence>
<evidence type="ECO:0000256" key="4">
    <source>
        <dbReference type="ARBA" id="ARBA00022801"/>
    </source>
</evidence>
<dbReference type="STRING" id="572544.Ilyop_0124"/>
<evidence type="ECO:0000313" key="8">
    <source>
        <dbReference type="Proteomes" id="UP000006875"/>
    </source>
</evidence>
<proteinExistence type="inferred from homology"/>
<dbReference type="Pfam" id="PF01979">
    <property type="entry name" value="Amidohydro_1"/>
    <property type="match status" value="1"/>
</dbReference>
<dbReference type="InterPro" id="IPR050378">
    <property type="entry name" value="Metallo-dep_Hydrolases_sf"/>
</dbReference>
<name>E3H717_ILYPC</name>
<reference evidence="7 8" key="1">
    <citation type="journal article" date="2010" name="Stand. Genomic Sci.">
        <title>Complete genome sequence of Ilyobacter polytropus type strain (CuHbu1).</title>
        <authorList>
            <person name="Sikorski J."/>
            <person name="Chertkov O."/>
            <person name="Lapidus A."/>
            <person name="Nolan M."/>
            <person name="Lucas S."/>
            <person name="Del Rio T.G."/>
            <person name="Tice H."/>
            <person name="Cheng J.F."/>
            <person name="Tapia R."/>
            <person name="Han C."/>
            <person name="Goodwin L."/>
            <person name="Pitluck S."/>
            <person name="Liolios K."/>
            <person name="Ivanova N."/>
            <person name="Mavromatis K."/>
            <person name="Mikhailova N."/>
            <person name="Pati A."/>
            <person name="Chen A."/>
            <person name="Palaniappan K."/>
            <person name="Land M."/>
            <person name="Hauser L."/>
            <person name="Chang Y.J."/>
            <person name="Jeffries C.D."/>
            <person name="Brambilla E."/>
            <person name="Yasawong M."/>
            <person name="Rohde M."/>
            <person name="Pukall R."/>
            <person name="Spring S."/>
            <person name="Goker M."/>
            <person name="Woyke T."/>
            <person name="Bristow J."/>
            <person name="Eisen J.A."/>
            <person name="Markowitz V."/>
            <person name="Hugenholtz P."/>
            <person name="Kyrpides N.C."/>
            <person name="Klenk H.P."/>
        </authorList>
    </citation>
    <scope>NUCLEOTIDE SEQUENCE [LARGE SCALE GENOMIC DNA]</scope>
    <source>
        <strain evidence="8">ATCC 51220 / DSM 2926 / LMG 16218 / CuHBu1</strain>
    </source>
</reference>
<dbReference type="FunFam" id="3.20.20.140:FF:000076">
    <property type="entry name" value="Dihydropyrimidinase like 2"/>
    <property type="match status" value="1"/>
</dbReference>
<evidence type="ECO:0000259" key="6">
    <source>
        <dbReference type="Pfam" id="PF01979"/>
    </source>
</evidence>
<evidence type="ECO:0000256" key="1">
    <source>
        <dbReference type="ARBA" id="ARBA00001947"/>
    </source>
</evidence>
<dbReference type="InterPro" id="IPR032466">
    <property type="entry name" value="Metal_Hydrolase"/>
</dbReference>
<keyword evidence="3" id="KW-0479">Metal-binding</keyword>
<comment type="cofactor">
    <cofactor evidence="1">
        <name>Zn(2+)</name>
        <dbReference type="ChEBI" id="CHEBI:29105"/>
    </cofactor>
</comment>
<feature type="domain" description="Amidohydrolase-related" evidence="6">
    <location>
        <begin position="49"/>
        <end position="435"/>
    </location>
</feature>
<dbReference type="SUPFAM" id="SSF51338">
    <property type="entry name" value="Composite domain of metallo-dependent hydrolases"/>
    <property type="match status" value="2"/>
</dbReference>
<dbReference type="InterPro" id="IPR011059">
    <property type="entry name" value="Metal-dep_hydrolase_composite"/>
</dbReference>
<dbReference type="SUPFAM" id="SSF51556">
    <property type="entry name" value="Metallo-dependent hydrolases"/>
    <property type="match status" value="1"/>
</dbReference>
<dbReference type="PANTHER" id="PTHR11647">
    <property type="entry name" value="HYDRANTOINASE/DIHYDROPYRIMIDINASE FAMILY MEMBER"/>
    <property type="match status" value="1"/>
</dbReference>
<gene>
    <name evidence="7" type="ordered locus">Ilyop_0124</name>
</gene>
<dbReference type="NCBIfam" id="TIGR02033">
    <property type="entry name" value="D-hydantoinase"/>
    <property type="match status" value="1"/>
</dbReference>
<comment type="similarity">
    <text evidence="2">Belongs to the metallo-dependent hydrolases superfamily. Hydantoinase/dihydropyrimidinase family.</text>
</comment>
<dbReference type="Gene3D" id="2.30.40.10">
    <property type="entry name" value="Urease, subunit C, domain 1"/>
    <property type="match status" value="1"/>
</dbReference>
<dbReference type="KEGG" id="ipo:Ilyop_0124"/>
<dbReference type="InterPro" id="IPR006680">
    <property type="entry name" value="Amidohydro-rel"/>
</dbReference>
<evidence type="ECO:0000256" key="2">
    <source>
        <dbReference type="ARBA" id="ARBA00008829"/>
    </source>
</evidence>
<dbReference type="EC" id="3.5.2.2" evidence="7"/>